<accession>A0A3L8QWM6</accession>
<keyword evidence="3" id="KW-1185">Reference proteome</keyword>
<reference evidence="2 3" key="1">
    <citation type="journal article" date="2018" name="Proc. R. Soc. B">
        <title>A non-coding region near Follistatin controls head colour polymorphism in the Gouldian finch.</title>
        <authorList>
            <person name="Toomey M.B."/>
            <person name="Marques C.I."/>
            <person name="Andrade P."/>
            <person name="Araujo P.M."/>
            <person name="Sabatino S."/>
            <person name="Gazda M.A."/>
            <person name="Afonso S."/>
            <person name="Lopes R.J."/>
            <person name="Corbo J.C."/>
            <person name="Carneiro M."/>
        </authorList>
    </citation>
    <scope>NUCLEOTIDE SEQUENCE [LARGE SCALE GENOMIC DNA]</scope>
    <source>
        <strain evidence="2">Red01</strain>
        <tissue evidence="2">Muscle</tissue>
    </source>
</reference>
<proteinExistence type="predicted"/>
<evidence type="ECO:0000256" key="1">
    <source>
        <dbReference type="SAM" id="MobiDB-lite"/>
    </source>
</evidence>
<dbReference type="AlphaFoldDB" id="A0A3L8QWM6"/>
<dbReference type="EMBL" id="QUSF01001130">
    <property type="protein sequence ID" value="RLV71442.1"/>
    <property type="molecule type" value="Genomic_DNA"/>
</dbReference>
<feature type="compositionally biased region" description="Polar residues" evidence="1">
    <location>
        <begin position="152"/>
        <end position="162"/>
    </location>
</feature>
<sequence length="200" mass="21791">HGVFGGLKSSRDLHQPLLPLSGLPLRQAKEMDHPSSPGLTSDKDLRDGFGKIRAALYMLAQKNLEQKDIELLEREMKKRRQKKASLQLLPETVEPGHAAETSFSLPPVDGTASGVQRNHPGSGLKKKVLRKQDNVPLLPNMPIIHGVGSCPRHSSATSQTATGAERREQPCREAGQKDTASADPQKSLLEALSLLSSDDW</sequence>
<feature type="non-terminal residue" evidence="2">
    <location>
        <position position="1"/>
    </location>
</feature>
<protein>
    <submittedName>
        <fullName evidence="2">Uncharacterized protein</fullName>
    </submittedName>
</protein>
<feature type="compositionally biased region" description="Basic and acidic residues" evidence="1">
    <location>
        <begin position="164"/>
        <end position="176"/>
    </location>
</feature>
<evidence type="ECO:0000313" key="3">
    <source>
        <dbReference type="Proteomes" id="UP000276834"/>
    </source>
</evidence>
<gene>
    <name evidence="2" type="ORF">DV515_00017444</name>
</gene>
<name>A0A3L8QWM6_CHLGU</name>
<feature type="region of interest" description="Disordered" evidence="1">
    <location>
        <begin position="82"/>
        <end position="130"/>
    </location>
</feature>
<comment type="caution">
    <text evidence="2">The sequence shown here is derived from an EMBL/GenBank/DDBJ whole genome shotgun (WGS) entry which is preliminary data.</text>
</comment>
<organism evidence="2 3">
    <name type="scientific">Chloebia gouldiae</name>
    <name type="common">Gouldian finch</name>
    <name type="synonym">Erythrura gouldiae</name>
    <dbReference type="NCBI Taxonomy" id="44316"/>
    <lineage>
        <taxon>Eukaryota</taxon>
        <taxon>Metazoa</taxon>
        <taxon>Chordata</taxon>
        <taxon>Craniata</taxon>
        <taxon>Vertebrata</taxon>
        <taxon>Euteleostomi</taxon>
        <taxon>Archelosauria</taxon>
        <taxon>Archosauria</taxon>
        <taxon>Dinosauria</taxon>
        <taxon>Saurischia</taxon>
        <taxon>Theropoda</taxon>
        <taxon>Coelurosauria</taxon>
        <taxon>Aves</taxon>
        <taxon>Neognathae</taxon>
        <taxon>Neoaves</taxon>
        <taxon>Telluraves</taxon>
        <taxon>Australaves</taxon>
        <taxon>Passeriformes</taxon>
        <taxon>Passeroidea</taxon>
        <taxon>Passeridae</taxon>
        <taxon>Chloebia</taxon>
    </lineage>
</organism>
<dbReference type="OrthoDB" id="63891at2759"/>
<dbReference type="Proteomes" id="UP000276834">
    <property type="component" value="Unassembled WGS sequence"/>
</dbReference>
<evidence type="ECO:0000313" key="2">
    <source>
        <dbReference type="EMBL" id="RLV71442.1"/>
    </source>
</evidence>
<feature type="region of interest" description="Disordered" evidence="1">
    <location>
        <begin position="146"/>
        <end position="186"/>
    </location>
</feature>